<dbReference type="InterPro" id="IPR001810">
    <property type="entry name" value="F-box_dom"/>
</dbReference>
<keyword evidence="3" id="KW-1185">Reference proteome</keyword>
<evidence type="ECO:0000259" key="1">
    <source>
        <dbReference type="PROSITE" id="PS50181"/>
    </source>
</evidence>
<comment type="caution">
    <text evidence="2">The sequence shown here is derived from an EMBL/GenBank/DDBJ whole genome shotgun (WGS) entry which is preliminary data.</text>
</comment>
<reference evidence="2 3" key="1">
    <citation type="submission" date="2020-10" db="EMBL/GenBank/DDBJ databases">
        <title>The Coptis chinensis genome and diversification of protoberbering-type alkaloids.</title>
        <authorList>
            <person name="Wang B."/>
            <person name="Shu S."/>
            <person name="Song C."/>
            <person name="Liu Y."/>
        </authorList>
    </citation>
    <scope>NUCLEOTIDE SEQUENCE [LARGE SCALE GENOMIC DNA]</scope>
    <source>
        <strain evidence="2">HL-2020</strain>
        <tissue evidence="2">Leaf</tissue>
    </source>
</reference>
<dbReference type="PANTHER" id="PTHR31639:SF237">
    <property type="entry name" value="F-BOX DOMAIN-CONTAINING PROTEIN"/>
    <property type="match status" value="1"/>
</dbReference>
<dbReference type="InterPro" id="IPR036047">
    <property type="entry name" value="F-box-like_dom_sf"/>
</dbReference>
<feature type="domain" description="F-box" evidence="1">
    <location>
        <begin position="17"/>
        <end position="51"/>
    </location>
</feature>
<dbReference type="InterPro" id="IPR006566">
    <property type="entry name" value="FBD"/>
</dbReference>
<dbReference type="AlphaFoldDB" id="A0A835M3Q5"/>
<gene>
    <name evidence="2" type="ORF">IFM89_004295</name>
</gene>
<evidence type="ECO:0000313" key="3">
    <source>
        <dbReference type="Proteomes" id="UP000631114"/>
    </source>
</evidence>
<evidence type="ECO:0000313" key="2">
    <source>
        <dbReference type="EMBL" id="KAF9612879.1"/>
    </source>
</evidence>
<dbReference type="SUPFAM" id="SSF52047">
    <property type="entry name" value="RNI-like"/>
    <property type="match status" value="1"/>
</dbReference>
<protein>
    <recommendedName>
        <fullName evidence="1">F-box domain-containing protein</fullName>
    </recommendedName>
</protein>
<dbReference type="CDD" id="cd22160">
    <property type="entry name" value="F-box_AtFBL13-like"/>
    <property type="match status" value="1"/>
</dbReference>
<dbReference type="SUPFAM" id="SSF81383">
    <property type="entry name" value="F-box domain"/>
    <property type="match status" value="1"/>
</dbReference>
<dbReference type="InterPro" id="IPR055411">
    <property type="entry name" value="LRR_FXL15/At3g58940/PEG3-like"/>
</dbReference>
<dbReference type="SMART" id="SM00256">
    <property type="entry name" value="FBOX"/>
    <property type="match status" value="1"/>
</dbReference>
<name>A0A835M3Q5_9MAGN</name>
<dbReference type="EMBL" id="JADFTS010000003">
    <property type="protein sequence ID" value="KAF9612879.1"/>
    <property type="molecule type" value="Genomic_DNA"/>
</dbReference>
<dbReference type="InterPro" id="IPR053781">
    <property type="entry name" value="F-box_AtFBL13-like"/>
</dbReference>
<dbReference type="PROSITE" id="PS50181">
    <property type="entry name" value="FBOX"/>
    <property type="match status" value="1"/>
</dbReference>
<dbReference type="Pfam" id="PF24758">
    <property type="entry name" value="LRR_At5g56370"/>
    <property type="match status" value="1"/>
</dbReference>
<sequence length="426" mass="48465">MVGERFTNQMGVCLQGTDRITSLPTELVNKILTLVPIRDVVRTSALSRKWRYKWMYIPEIVFDARSIPPSIQEQRNLADSVNHVLSLHYGRLNKFGMSGYLVSSCNDVDRWILLLCRKSVKMIILDFPQGDRYKVPSSLFSCQKLELLKLHCSILNLPSHAKCFENLVDLDLCQVTLTNETIARLMVNCPLQKLILTYCDGFTRLNICAPNLIIFVLCSPCGSIYFDNTPQLRSANIEMLPLVSEASLPDQITNRLDVRLTGLINVQELYICKNFMEILAAHVIPERLCFTYHILTTMSLVMNFANPKQNSTALCLFRSSPYLLSLCVTSVSSGQITLLDDDNIWEPIPDEEIIFARLKNMVLNGFMGSQHEASFVQFVLRSAVMLHTIRITWDATVEKGTKRMDTLEDMMQFCRASPRARVIFSG</sequence>
<organism evidence="2 3">
    <name type="scientific">Coptis chinensis</name>
    <dbReference type="NCBI Taxonomy" id="261450"/>
    <lineage>
        <taxon>Eukaryota</taxon>
        <taxon>Viridiplantae</taxon>
        <taxon>Streptophyta</taxon>
        <taxon>Embryophyta</taxon>
        <taxon>Tracheophyta</taxon>
        <taxon>Spermatophyta</taxon>
        <taxon>Magnoliopsida</taxon>
        <taxon>Ranunculales</taxon>
        <taxon>Ranunculaceae</taxon>
        <taxon>Coptidoideae</taxon>
        <taxon>Coptis</taxon>
    </lineage>
</organism>
<proteinExistence type="predicted"/>
<dbReference type="Pfam" id="PF08387">
    <property type="entry name" value="FBD"/>
    <property type="match status" value="1"/>
</dbReference>
<dbReference type="Proteomes" id="UP000631114">
    <property type="component" value="Unassembled WGS sequence"/>
</dbReference>
<accession>A0A835M3Q5</accession>
<dbReference type="PANTHER" id="PTHR31639">
    <property type="entry name" value="F-BOX PROTEIN-LIKE"/>
    <property type="match status" value="1"/>
</dbReference>
<dbReference type="OrthoDB" id="1722980at2759"/>
<dbReference type="Gene3D" id="3.80.10.10">
    <property type="entry name" value="Ribonuclease Inhibitor"/>
    <property type="match status" value="1"/>
</dbReference>
<dbReference type="InterPro" id="IPR032675">
    <property type="entry name" value="LRR_dom_sf"/>
</dbReference>
<dbReference type="Pfam" id="PF00646">
    <property type="entry name" value="F-box"/>
    <property type="match status" value="1"/>
</dbReference>